<evidence type="ECO:0000313" key="2">
    <source>
        <dbReference type="Proteomes" id="UP000827986"/>
    </source>
</evidence>
<organism evidence="1 2">
    <name type="scientific">Mauremys mutica</name>
    <name type="common">yellowpond turtle</name>
    <dbReference type="NCBI Taxonomy" id="74926"/>
    <lineage>
        <taxon>Eukaryota</taxon>
        <taxon>Metazoa</taxon>
        <taxon>Chordata</taxon>
        <taxon>Craniata</taxon>
        <taxon>Vertebrata</taxon>
        <taxon>Euteleostomi</taxon>
        <taxon>Archelosauria</taxon>
        <taxon>Testudinata</taxon>
        <taxon>Testudines</taxon>
        <taxon>Cryptodira</taxon>
        <taxon>Durocryptodira</taxon>
        <taxon>Testudinoidea</taxon>
        <taxon>Geoemydidae</taxon>
        <taxon>Geoemydinae</taxon>
        <taxon>Mauremys</taxon>
    </lineage>
</organism>
<reference evidence="1" key="1">
    <citation type="submission" date="2021-09" db="EMBL/GenBank/DDBJ databases">
        <title>The genome of Mauremys mutica provides insights into the evolution of semi-aquatic lifestyle.</title>
        <authorList>
            <person name="Gong S."/>
            <person name="Gao Y."/>
        </authorList>
    </citation>
    <scope>NUCLEOTIDE SEQUENCE</scope>
    <source>
        <strain evidence="1">MM-2020</strain>
        <tissue evidence="1">Muscle</tissue>
    </source>
</reference>
<name>A0A9D3XQR1_9SAUR</name>
<dbReference type="Proteomes" id="UP000827986">
    <property type="component" value="Unassembled WGS sequence"/>
</dbReference>
<keyword evidence="2" id="KW-1185">Reference proteome</keyword>
<proteinExistence type="predicted"/>
<dbReference type="EMBL" id="JAHDVG010000465">
    <property type="protein sequence ID" value="KAH1184368.1"/>
    <property type="molecule type" value="Genomic_DNA"/>
</dbReference>
<protein>
    <submittedName>
        <fullName evidence="1">Uncharacterized protein</fullName>
    </submittedName>
</protein>
<comment type="caution">
    <text evidence="1">The sequence shown here is derived from an EMBL/GenBank/DDBJ whole genome shotgun (WGS) entry which is preliminary data.</text>
</comment>
<accession>A0A9D3XQR1</accession>
<gene>
    <name evidence="1" type="ORF">KIL84_014984</name>
</gene>
<sequence length="118" mass="13592">MHPDQFQALKLQSTSDTVTCIRESMALWRHDTLVFSSTEKTVGWGIGHLLGKSKRQNMNPRTIPSCVTMVEWSPLTRFFSLPAPSWFQAGMPLQRIKCTDLLHRYWTILSQLCSHTLE</sequence>
<dbReference type="AlphaFoldDB" id="A0A9D3XQR1"/>
<evidence type="ECO:0000313" key="1">
    <source>
        <dbReference type="EMBL" id="KAH1184368.1"/>
    </source>
</evidence>